<evidence type="ECO:0000259" key="7">
    <source>
        <dbReference type="PROSITE" id="PS51352"/>
    </source>
</evidence>
<evidence type="ECO:0000313" key="8">
    <source>
        <dbReference type="EMBL" id="PIT87662.1"/>
    </source>
</evidence>
<evidence type="ECO:0000256" key="6">
    <source>
        <dbReference type="SAM" id="Phobius"/>
    </source>
</evidence>
<dbReference type="InterPro" id="IPR012336">
    <property type="entry name" value="Thioredoxin-like_fold"/>
</dbReference>
<dbReference type="Pfam" id="PF13462">
    <property type="entry name" value="Thioredoxin_4"/>
    <property type="match status" value="1"/>
</dbReference>
<comment type="caution">
    <text evidence="8">The sequence shown here is derived from an EMBL/GenBank/DDBJ whole genome shotgun (WGS) entry which is preliminary data.</text>
</comment>
<dbReference type="InterPro" id="IPR013766">
    <property type="entry name" value="Thioredoxin_domain"/>
</dbReference>
<evidence type="ECO:0000256" key="1">
    <source>
        <dbReference type="ARBA" id="ARBA00005791"/>
    </source>
</evidence>
<evidence type="ECO:0000256" key="5">
    <source>
        <dbReference type="ARBA" id="ARBA00023284"/>
    </source>
</evidence>
<evidence type="ECO:0000313" key="9">
    <source>
        <dbReference type="Proteomes" id="UP000231183"/>
    </source>
</evidence>
<accession>A0A2M6W4D3</accession>
<dbReference type="SUPFAM" id="SSF52833">
    <property type="entry name" value="Thioredoxin-like"/>
    <property type="match status" value="1"/>
</dbReference>
<dbReference type="Proteomes" id="UP000231183">
    <property type="component" value="Unassembled WGS sequence"/>
</dbReference>
<keyword evidence="6" id="KW-1133">Transmembrane helix</keyword>
<dbReference type="PROSITE" id="PS51352">
    <property type="entry name" value="THIOREDOXIN_2"/>
    <property type="match status" value="1"/>
</dbReference>
<gene>
    <name evidence="8" type="ORF">COU31_01785</name>
</gene>
<evidence type="ECO:0000256" key="3">
    <source>
        <dbReference type="ARBA" id="ARBA00023002"/>
    </source>
</evidence>
<name>A0A2M6W4D3_9BACT</name>
<keyword evidence="3" id="KW-0560">Oxidoreductase</keyword>
<evidence type="ECO:0000256" key="4">
    <source>
        <dbReference type="ARBA" id="ARBA00023157"/>
    </source>
</evidence>
<dbReference type="GO" id="GO:0016491">
    <property type="term" value="F:oxidoreductase activity"/>
    <property type="evidence" value="ECO:0007669"/>
    <property type="project" value="UniProtKB-KW"/>
</dbReference>
<dbReference type="PANTHER" id="PTHR13887">
    <property type="entry name" value="GLUTATHIONE S-TRANSFERASE KAPPA"/>
    <property type="match status" value="1"/>
</dbReference>
<reference evidence="9" key="1">
    <citation type="submission" date="2017-09" db="EMBL/GenBank/DDBJ databases">
        <title>Depth-based differentiation of microbial function through sediment-hosted aquifers and enrichment of novel symbionts in the deep terrestrial subsurface.</title>
        <authorList>
            <person name="Probst A.J."/>
            <person name="Ladd B."/>
            <person name="Jarett J.K."/>
            <person name="Geller-Mcgrath D.E."/>
            <person name="Sieber C.M.K."/>
            <person name="Emerson J.B."/>
            <person name="Anantharaman K."/>
            <person name="Thomas B.C."/>
            <person name="Malmstrom R."/>
            <person name="Stieglmeier M."/>
            <person name="Klingl A."/>
            <person name="Woyke T."/>
            <person name="Ryan C.M."/>
            <person name="Banfield J.F."/>
        </authorList>
    </citation>
    <scope>NUCLEOTIDE SEQUENCE [LARGE SCALE GENOMIC DNA]</scope>
</reference>
<sequence>MNNFSDSPSSLRWYQKFWGVAGLVVGIAGLILISYFIFITARYYTGLKKTGLNLPTGLSGQFSSASSSPANNSVSVKRQDLEISDRPFRGNPGAKLVVVEFIDFKCPNCQKSEAIIKTFLSKYAYKIKLITRNFPMESVYAGTNDIAKLAYCADQQGLYWKMHDYLFANQSGLPVVLDDVQIKTISLAVGANYDTTKKCLLDDKTTAQINKDYGDGLKFGVNGTPTFFINGQKVQGVVAYDDWEKLIAQY</sequence>
<dbReference type="AlphaFoldDB" id="A0A2M6W4D3"/>
<dbReference type="PANTHER" id="PTHR13887:SF14">
    <property type="entry name" value="DISULFIDE BOND FORMATION PROTEIN D"/>
    <property type="match status" value="1"/>
</dbReference>
<feature type="transmembrane region" description="Helical" evidence="6">
    <location>
        <begin position="17"/>
        <end position="39"/>
    </location>
</feature>
<dbReference type="InterPro" id="IPR036249">
    <property type="entry name" value="Thioredoxin-like_sf"/>
</dbReference>
<keyword evidence="6" id="KW-0812">Transmembrane</keyword>
<keyword evidence="5" id="KW-0676">Redox-active center</keyword>
<comment type="similarity">
    <text evidence="1">Belongs to the thioredoxin family. DsbA subfamily.</text>
</comment>
<feature type="domain" description="Thioredoxin" evidence="7">
    <location>
        <begin position="56"/>
        <end position="250"/>
    </location>
</feature>
<keyword evidence="2" id="KW-0732">Signal</keyword>
<organism evidence="8 9">
    <name type="scientific">Candidatus Magasanikbacteria bacterium CG10_big_fil_rev_8_21_14_0_10_40_10</name>
    <dbReference type="NCBI Taxonomy" id="1974648"/>
    <lineage>
        <taxon>Bacteria</taxon>
        <taxon>Candidatus Magasanikiibacteriota</taxon>
    </lineage>
</organism>
<keyword evidence="6" id="KW-0472">Membrane</keyword>
<evidence type="ECO:0000256" key="2">
    <source>
        <dbReference type="ARBA" id="ARBA00022729"/>
    </source>
</evidence>
<proteinExistence type="inferred from homology"/>
<dbReference type="Gene3D" id="3.40.30.10">
    <property type="entry name" value="Glutaredoxin"/>
    <property type="match status" value="1"/>
</dbReference>
<dbReference type="EMBL" id="PFBX01000014">
    <property type="protein sequence ID" value="PIT87662.1"/>
    <property type="molecule type" value="Genomic_DNA"/>
</dbReference>
<keyword evidence="4" id="KW-1015">Disulfide bond</keyword>
<protein>
    <recommendedName>
        <fullName evidence="7">Thioredoxin domain-containing protein</fullName>
    </recommendedName>
</protein>